<dbReference type="EMBL" id="WVTB01000085">
    <property type="protein sequence ID" value="KAF3799342.1"/>
    <property type="molecule type" value="Genomic_DNA"/>
</dbReference>
<feature type="region of interest" description="Disordered" evidence="1">
    <location>
        <begin position="159"/>
        <end position="178"/>
    </location>
</feature>
<dbReference type="PANTHER" id="PTHR10039:SF5">
    <property type="entry name" value="NACHT DOMAIN-CONTAINING PROTEIN"/>
    <property type="match status" value="1"/>
</dbReference>
<dbReference type="GeneID" id="69008553"/>
<reference evidence="2" key="2">
    <citation type="submission" date="2020-03" db="EMBL/GenBank/DDBJ databases">
        <authorList>
            <person name="Fu F.-F."/>
            <person name="Chen J."/>
        </authorList>
    </citation>
    <scope>NUCLEOTIDE SEQUENCE</scope>
    <source>
        <strain evidence="2">Lc1</strain>
    </source>
</reference>
<proteinExistence type="predicted"/>
<reference evidence="2" key="1">
    <citation type="journal article" date="2020" name="Phytopathology">
        <title>Genome sequence and comparative analysis of Colletotrichum gloeosporioides isolated from Liriodendron leaves.</title>
        <authorList>
            <person name="Fu F.F."/>
            <person name="Hao Z."/>
            <person name="Wang P."/>
            <person name="Lu Y."/>
            <person name="Xue L.J."/>
            <person name="Wei G."/>
            <person name="Tian Y."/>
            <person name="Baishi H."/>
            <person name="Xu H."/>
            <person name="Shi J."/>
            <person name="Cheng T."/>
            <person name="Wang G."/>
            <person name="Yi Y."/>
            <person name="Chen J."/>
        </authorList>
    </citation>
    <scope>NUCLEOTIDE SEQUENCE</scope>
    <source>
        <strain evidence="2">Lc1</strain>
    </source>
</reference>
<evidence type="ECO:0000313" key="2">
    <source>
        <dbReference type="EMBL" id="KAF3799342.1"/>
    </source>
</evidence>
<accession>A0A8H4C8U1</accession>
<evidence type="ECO:0000256" key="1">
    <source>
        <dbReference type="SAM" id="MobiDB-lite"/>
    </source>
</evidence>
<name>A0A8H4C8U1_COLGL</name>
<dbReference type="RefSeq" id="XP_045258502.1">
    <property type="nucleotide sequence ID" value="XM_045401500.1"/>
</dbReference>
<dbReference type="AlphaFoldDB" id="A0A8H4C8U1"/>
<dbReference type="Proteomes" id="UP000613401">
    <property type="component" value="Unassembled WGS sequence"/>
</dbReference>
<dbReference type="PANTHER" id="PTHR10039">
    <property type="entry name" value="AMELOGENIN"/>
    <property type="match status" value="1"/>
</dbReference>
<comment type="caution">
    <text evidence="2">The sequence shown here is derived from an EMBL/GenBank/DDBJ whole genome shotgun (WGS) entry which is preliminary data.</text>
</comment>
<evidence type="ECO:0000313" key="3">
    <source>
        <dbReference type="Proteomes" id="UP000613401"/>
    </source>
</evidence>
<organism evidence="2 3">
    <name type="scientific">Colletotrichum gloeosporioides</name>
    <name type="common">Anthracnose fungus</name>
    <name type="synonym">Glomerella cingulata</name>
    <dbReference type="NCBI Taxonomy" id="474922"/>
    <lineage>
        <taxon>Eukaryota</taxon>
        <taxon>Fungi</taxon>
        <taxon>Dikarya</taxon>
        <taxon>Ascomycota</taxon>
        <taxon>Pezizomycotina</taxon>
        <taxon>Sordariomycetes</taxon>
        <taxon>Hypocreomycetidae</taxon>
        <taxon>Glomerellales</taxon>
        <taxon>Glomerellaceae</taxon>
        <taxon>Colletotrichum</taxon>
        <taxon>Colletotrichum gloeosporioides species complex</taxon>
    </lineage>
</organism>
<sequence length="178" mass="19851">MLQLISRAPEESANLVEEVVEAAQGVFLWVEVVVRSLLEGFQNHDEIGALAEKLLELPTDLEDPFRVMLGRVPHRYKSTMSKTFQLIRGISELQAKDQPCMDGTDKWPLTALSLKFALVEPEAVLQAQIEIRSIEAQMRICCSSLIELRASTDQAHPDLLMEPAPESKTEFSSAVTDS</sequence>
<keyword evidence="3" id="KW-1185">Reference proteome</keyword>
<gene>
    <name evidence="2" type="ORF">GCG54_00001384</name>
</gene>
<protein>
    <submittedName>
        <fullName evidence="2">Uncharacterized protein</fullName>
    </submittedName>
</protein>